<reference evidence="1" key="1">
    <citation type="journal article" date="2010" name="Environ. Microbiol.">
        <title>The metavirome of a hypersaline environment.</title>
        <authorList>
            <person name="Santos F."/>
            <person name="Yarza P."/>
            <person name="Parro V."/>
            <person name="Briones C."/>
            <person name="Anton J."/>
        </authorList>
    </citation>
    <scope>NUCLEOTIDE SEQUENCE</scope>
</reference>
<protein>
    <submittedName>
        <fullName evidence="1">Uncharacterized protein</fullName>
    </submittedName>
</protein>
<evidence type="ECO:0000313" key="1">
    <source>
        <dbReference type="EMBL" id="ADE29271.1"/>
    </source>
</evidence>
<accession>D5L2L2</accession>
<dbReference type="EMBL" id="GU735305">
    <property type="protein sequence ID" value="ADE29271.1"/>
    <property type="molecule type" value="Genomic_DNA"/>
</dbReference>
<name>D5L2L2_9VIRU</name>
<proteinExistence type="predicted"/>
<sequence length="165" mass="18467">MTTAKFLRNLLRDQWGQGDLYQGVEKPRIVHEGEADRRAVHTGDTDVIFCIDGGTPEFTPQSIGYREEYIAIKLDAELLTSVGRERLLGPLDETYGGLEGETRRILQKFRKGVPDSASVTNPGYDVMRVDTFNDQIGETGAGLWKGTWSVTLITYAKQIQQDSIK</sequence>
<organism evidence="1">
    <name type="scientific">uncultured virus</name>
    <dbReference type="NCBI Taxonomy" id="340016"/>
    <lineage>
        <taxon>Viruses</taxon>
        <taxon>environmental samples</taxon>
    </lineage>
</organism>